<dbReference type="GO" id="GO:0004109">
    <property type="term" value="F:coproporphyrinogen oxidase activity"/>
    <property type="evidence" value="ECO:0007669"/>
    <property type="project" value="InterPro"/>
</dbReference>
<sequence>MRGLYIHIPFCNSLCPYCSFYSEKNIDESIKKKYINALIAEIASFDNKQFDTVYIGGGTPSSLHYKLLDKLVDNIIKLIDYKGAEWTIEANPESTDSNFLSLIKSSPVSRVSLGVESFDDDVLKLLGRLHSAEKAEQAAEDILSTGKQLNIDMIYDIPYTDSKKSISTLNKIISIHPHHISAYSYDYADTLYLKDGVQDDETLFEEVERICCEFGYYKYETSNFSLPDKHSRHNCLYWQGEEYKGAGSAAHSMVLLEENKRKRYNHKDSIEEYIKNPYNIDNQEIISESDALLEDIIFGLRMKKGINLYNLEKKFGKIDKSLLNKIEKNIKLGLLEKDDVWLKTTQKGSLVLESLSCSLLP</sequence>
<protein>
    <recommendedName>
        <fullName evidence="2">Heme chaperone HemW</fullName>
    </recommendedName>
</protein>
<dbReference type="GO" id="GO:0051539">
    <property type="term" value="F:4 iron, 4 sulfur cluster binding"/>
    <property type="evidence" value="ECO:0007669"/>
    <property type="project" value="UniProtKB-UniRule"/>
</dbReference>
<comment type="subcellular location">
    <subcellularLocation>
        <location evidence="2">Cytoplasm</location>
    </subcellularLocation>
</comment>
<keyword evidence="2" id="KW-0004">4Fe-4S</keyword>
<evidence type="ECO:0000256" key="1">
    <source>
        <dbReference type="ARBA" id="ARBA00006100"/>
    </source>
</evidence>
<dbReference type="NCBIfam" id="TIGR00539">
    <property type="entry name" value="hemN_rel"/>
    <property type="match status" value="1"/>
</dbReference>
<comment type="similarity">
    <text evidence="1">Belongs to the anaerobic coproporphyrinogen-III oxidase family. HemW subfamily.</text>
</comment>
<organism evidence="3 4">
    <name type="scientific">Mucispirillum schaedleri ASF457</name>
    <dbReference type="NCBI Taxonomy" id="1379858"/>
    <lineage>
        <taxon>Bacteria</taxon>
        <taxon>Pseudomonadati</taxon>
        <taxon>Deferribacterota</taxon>
        <taxon>Deferribacteres</taxon>
        <taxon>Deferribacterales</taxon>
        <taxon>Mucispirillaceae</taxon>
        <taxon>Mucispirillum</taxon>
    </lineage>
</organism>
<reference evidence="3" key="2">
    <citation type="submission" date="2022-05" db="EMBL/GenBank/DDBJ databases">
        <authorList>
            <person name="Proctor A.L."/>
            <person name="Phillips G.J."/>
            <person name="Wannemuehler M.J."/>
        </authorList>
    </citation>
    <scope>NUCLEOTIDE SEQUENCE</scope>
    <source>
        <strain evidence="3">ASF457</strain>
    </source>
</reference>
<keyword evidence="2" id="KW-0963">Cytoplasm</keyword>
<dbReference type="Pfam" id="PF04055">
    <property type="entry name" value="Radical_SAM"/>
    <property type="match status" value="1"/>
</dbReference>
<dbReference type="EMBL" id="CP097562">
    <property type="protein sequence ID" value="USF23745.1"/>
    <property type="molecule type" value="Genomic_DNA"/>
</dbReference>
<evidence type="ECO:0000256" key="2">
    <source>
        <dbReference type="RuleBase" id="RU364116"/>
    </source>
</evidence>
<keyword evidence="2" id="KW-0349">Heme</keyword>
<dbReference type="SUPFAM" id="SSF102114">
    <property type="entry name" value="Radical SAM enzymes"/>
    <property type="match status" value="1"/>
</dbReference>
<dbReference type="AlphaFoldDB" id="V2Q2L7"/>
<dbReference type="SMART" id="SM00729">
    <property type="entry name" value="Elp3"/>
    <property type="match status" value="1"/>
</dbReference>
<gene>
    <name evidence="3" type="primary">hemW</name>
    <name evidence="3" type="ORF">N508_000812</name>
</gene>
<dbReference type="PROSITE" id="PS51918">
    <property type="entry name" value="RADICAL_SAM"/>
    <property type="match status" value="1"/>
</dbReference>
<evidence type="ECO:0000313" key="3">
    <source>
        <dbReference type="EMBL" id="USF23745.1"/>
    </source>
</evidence>
<dbReference type="InterPro" id="IPR007197">
    <property type="entry name" value="rSAM"/>
</dbReference>
<dbReference type="Proteomes" id="UP000017429">
    <property type="component" value="Chromosome"/>
</dbReference>
<dbReference type="eggNOG" id="COG0635">
    <property type="taxonomic scope" value="Bacteria"/>
</dbReference>
<dbReference type="OrthoDB" id="9808022at2"/>
<reference evidence="3" key="3">
    <citation type="submission" date="2022-06" db="EMBL/GenBank/DDBJ databases">
        <title>Resources to Facilitate Use of the Altered Schaedler Flora (ASF) Mouse Model to Study Microbiome Function.</title>
        <authorList>
            <person name="Proctor A."/>
            <person name="Parvinroo S."/>
            <person name="Richie T."/>
            <person name="Jia X."/>
            <person name="Lee S.T.M."/>
            <person name="Karp P.D."/>
            <person name="Paley S."/>
            <person name="Kostic A.D."/>
            <person name="Pierre J.F."/>
            <person name="Wannemuehler M.J."/>
            <person name="Phillips G.J."/>
        </authorList>
    </citation>
    <scope>NUCLEOTIDE SEQUENCE</scope>
    <source>
        <strain evidence="3">ASF457</strain>
    </source>
</reference>
<dbReference type="InterPro" id="IPR034505">
    <property type="entry name" value="Coproporphyrinogen-III_oxidase"/>
</dbReference>
<keyword evidence="2" id="KW-0411">Iron-sulfur</keyword>
<dbReference type="Pfam" id="PF06969">
    <property type="entry name" value="HemN_C"/>
    <property type="match status" value="1"/>
</dbReference>
<keyword evidence="2" id="KW-0949">S-adenosyl-L-methionine</keyword>
<dbReference type="PANTHER" id="PTHR13932">
    <property type="entry name" value="COPROPORPHYRINIGEN III OXIDASE"/>
    <property type="match status" value="1"/>
</dbReference>
<keyword evidence="2" id="KW-0143">Chaperone</keyword>
<reference evidence="3" key="1">
    <citation type="journal article" date="2014" name="Genome Announc.">
        <title>Draft genome sequences of the altered schaedler flora, a defined bacterial community from gnotobiotic mice.</title>
        <authorList>
            <person name="Wannemuehler M.J."/>
            <person name="Overstreet A.M."/>
            <person name="Ward D.V."/>
            <person name="Phillips G.J."/>
        </authorList>
    </citation>
    <scope>NUCLEOTIDE SEQUENCE</scope>
    <source>
        <strain evidence="3">ASF457</strain>
    </source>
</reference>
<proteinExistence type="inferred from homology"/>
<keyword evidence="2" id="KW-0408">Iron</keyword>
<dbReference type="GO" id="GO:0046872">
    <property type="term" value="F:metal ion binding"/>
    <property type="evidence" value="ECO:0007669"/>
    <property type="project" value="UniProtKB-UniRule"/>
</dbReference>
<dbReference type="InterPro" id="IPR010723">
    <property type="entry name" value="HemN_C"/>
</dbReference>
<dbReference type="SFLD" id="SFLDG01065">
    <property type="entry name" value="anaerobic_coproporphyrinogen-I"/>
    <property type="match status" value="1"/>
</dbReference>
<dbReference type="PANTHER" id="PTHR13932:SF5">
    <property type="entry name" value="RADICAL S-ADENOSYL METHIONINE DOMAIN-CONTAINING PROTEIN 1, MITOCHONDRIAL"/>
    <property type="match status" value="1"/>
</dbReference>
<dbReference type="InterPro" id="IPR004559">
    <property type="entry name" value="HemW-like"/>
</dbReference>
<keyword evidence="4" id="KW-1185">Reference proteome</keyword>
<keyword evidence="2" id="KW-0479">Metal-binding</keyword>
<dbReference type="CDD" id="cd01335">
    <property type="entry name" value="Radical_SAM"/>
    <property type="match status" value="1"/>
</dbReference>
<dbReference type="KEGG" id="msch:N508_000812"/>
<dbReference type="InterPro" id="IPR023404">
    <property type="entry name" value="rSAM_horseshoe"/>
</dbReference>
<dbReference type="SFLD" id="SFLDS00029">
    <property type="entry name" value="Radical_SAM"/>
    <property type="match status" value="1"/>
</dbReference>
<dbReference type="GO" id="GO:0006779">
    <property type="term" value="P:porphyrin-containing compound biosynthetic process"/>
    <property type="evidence" value="ECO:0007669"/>
    <property type="project" value="InterPro"/>
</dbReference>
<comment type="function">
    <text evidence="2">Probably acts as a heme chaperone, transferring heme to an unknown acceptor. Binds one molecule of heme per monomer, possibly covalently. Binds 1 [4Fe-4S] cluster. The cluster is coordinated with 3 cysteines and an exchangeable S-adenosyl-L-methionine.</text>
</comment>
<accession>V2Q2L7</accession>
<dbReference type="InterPro" id="IPR058240">
    <property type="entry name" value="rSAM_sf"/>
</dbReference>
<dbReference type="SFLD" id="SFLDF00562">
    <property type="entry name" value="HemN-like__clustered_with_heat"/>
    <property type="match status" value="1"/>
</dbReference>
<dbReference type="RefSeq" id="WP_023275117.1">
    <property type="nucleotide sequence ID" value="NZ_CP097562.1"/>
</dbReference>
<dbReference type="GO" id="GO:0005737">
    <property type="term" value="C:cytoplasm"/>
    <property type="evidence" value="ECO:0007669"/>
    <property type="project" value="UniProtKB-SubCell"/>
</dbReference>
<evidence type="ECO:0000313" key="4">
    <source>
        <dbReference type="Proteomes" id="UP000017429"/>
    </source>
</evidence>
<dbReference type="InterPro" id="IPR006638">
    <property type="entry name" value="Elp3/MiaA/NifB-like_rSAM"/>
</dbReference>
<dbReference type="Gene3D" id="3.80.30.20">
    <property type="entry name" value="tm_1862 like domain"/>
    <property type="match status" value="1"/>
</dbReference>
<name>V2Q2L7_9BACT</name>